<name>H8L061_FRAAD</name>
<accession>H8L061</accession>
<dbReference type="AlphaFoldDB" id="H8L061"/>
<dbReference type="KEGG" id="fau:Fraau_1880"/>
<keyword evidence="3" id="KW-1185">Reference proteome</keyword>
<feature type="compositionally biased region" description="Low complexity" evidence="1">
    <location>
        <begin position="51"/>
        <end position="61"/>
    </location>
</feature>
<evidence type="ECO:0000313" key="2">
    <source>
        <dbReference type="EMBL" id="AFC86273.1"/>
    </source>
</evidence>
<proteinExistence type="predicted"/>
<sequence>MTVMLVASLGLSGCSLWPWHKHHQASPIEAAPAAGATVAEPSLSWAPPQGPAASAATPQAAVDDGPSAVNASASEAARYAPFTHDEWQRLMAAYGPLAQCTDRYMASAGINGQLLGVNLVQLQKDAQVIGEARRLLGDALPMLPAQAPLEAKAELASKAVWLLMQDSPGLPWGQMLARKALARYDLALVAGPACPLDSGYHSLLTKALH</sequence>
<dbReference type="EMBL" id="CP003350">
    <property type="protein sequence ID" value="AFC86273.1"/>
    <property type="molecule type" value="Genomic_DNA"/>
</dbReference>
<feature type="region of interest" description="Disordered" evidence="1">
    <location>
        <begin position="41"/>
        <end position="68"/>
    </location>
</feature>
<organism evidence="2 3">
    <name type="scientific">Frateuria aurantia (strain ATCC 33424 / DSM 6220 / KCTC 2777 / LMG 1558 / NBRC 3245 / NCIMB 13370)</name>
    <name type="common">Acetobacter aurantius</name>
    <dbReference type="NCBI Taxonomy" id="767434"/>
    <lineage>
        <taxon>Bacteria</taxon>
        <taxon>Pseudomonadati</taxon>
        <taxon>Pseudomonadota</taxon>
        <taxon>Gammaproteobacteria</taxon>
        <taxon>Lysobacterales</taxon>
        <taxon>Rhodanobacteraceae</taxon>
        <taxon>Frateuria</taxon>
    </lineage>
</organism>
<protein>
    <submittedName>
        <fullName evidence="2">Uncharacterized protein</fullName>
    </submittedName>
</protein>
<reference evidence="2" key="1">
    <citation type="submission" date="2012-02" db="EMBL/GenBank/DDBJ databases">
        <title>The complete genome of Frateuria aurantia DSM 6220.</title>
        <authorList>
            <consortium name="US DOE Joint Genome Institute (JGI-PGF)"/>
            <person name="Lucas S."/>
            <person name="Copeland A."/>
            <person name="Lapidus A."/>
            <person name="Glavina del Rio T."/>
            <person name="Dalin E."/>
            <person name="Tice H."/>
            <person name="Bruce D."/>
            <person name="Goodwin L."/>
            <person name="Pitluck S."/>
            <person name="Peters L."/>
            <person name="Ovchinnikova G."/>
            <person name="Teshima H."/>
            <person name="Kyrpides N."/>
            <person name="Mavromatis K."/>
            <person name="Ivanova N."/>
            <person name="Brettin T."/>
            <person name="Detter J.C."/>
            <person name="Han C."/>
            <person name="Larimer F."/>
            <person name="Land M."/>
            <person name="Hauser L."/>
            <person name="Markowitz V."/>
            <person name="Cheng J.-F."/>
            <person name="Hugenholtz P."/>
            <person name="Woyke T."/>
            <person name="Wu D."/>
            <person name="Brambilla E."/>
            <person name="Klenk H.-P."/>
            <person name="Eisen J.A."/>
        </authorList>
    </citation>
    <scope>NUCLEOTIDE SEQUENCE</scope>
    <source>
        <strain evidence="2">DSM 6220</strain>
    </source>
</reference>
<dbReference type="Proteomes" id="UP000005234">
    <property type="component" value="Chromosome"/>
</dbReference>
<dbReference type="HOGENOM" id="CLU_1313897_0_0_6"/>
<gene>
    <name evidence="2" type="ordered locus">Fraau_1880</name>
</gene>
<evidence type="ECO:0000313" key="3">
    <source>
        <dbReference type="Proteomes" id="UP000005234"/>
    </source>
</evidence>
<evidence type="ECO:0000256" key="1">
    <source>
        <dbReference type="SAM" id="MobiDB-lite"/>
    </source>
</evidence>
<dbReference type="STRING" id="767434.Fraau_1880"/>